<reference evidence="1 2" key="1">
    <citation type="submission" date="2021-05" db="EMBL/GenBank/DDBJ databases">
        <title>Genome Assembly of Synthetic Allotetraploid Brassica napus Reveals Homoeologous Exchanges between Subgenomes.</title>
        <authorList>
            <person name="Davis J.T."/>
        </authorList>
    </citation>
    <scope>NUCLEOTIDE SEQUENCE [LARGE SCALE GENOMIC DNA]</scope>
    <source>
        <strain evidence="2">cv. Da-Ae</strain>
        <tissue evidence="1">Seedling</tissue>
    </source>
</reference>
<proteinExistence type="predicted"/>
<dbReference type="EMBL" id="JAGKQM010000005">
    <property type="protein sequence ID" value="KAH0927785.1"/>
    <property type="molecule type" value="Genomic_DNA"/>
</dbReference>
<evidence type="ECO:0000313" key="2">
    <source>
        <dbReference type="Proteomes" id="UP000824890"/>
    </source>
</evidence>
<sequence length="77" mass="8770">MNEEAAYWIFIASKLEISPLDIIIDIDVKFDALKDVSGYIIRVVPLNADGTVLRHALMVITHGHIEERQDFFIVENS</sequence>
<dbReference type="Proteomes" id="UP000824890">
    <property type="component" value="Unassembled WGS sequence"/>
</dbReference>
<evidence type="ECO:0000313" key="1">
    <source>
        <dbReference type="EMBL" id="KAH0927785.1"/>
    </source>
</evidence>
<protein>
    <submittedName>
        <fullName evidence="1">Uncharacterized protein</fullName>
    </submittedName>
</protein>
<gene>
    <name evidence="1" type="ORF">HID58_020041</name>
</gene>
<keyword evidence="2" id="KW-1185">Reference proteome</keyword>
<comment type="caution">
    <text evidence="1">The sequence shown here is derived from an EMBL/GenBank/DDBJ whole genome shotgun (WGS) entry which is preliminary data.</text>
</comment>
<name>A0ABQ8DEH7_BRANA</name>
<organism evidence="1 2">
    <name type="scientific">Brassica napus</name>
    <name type="common">Rape</name>
    <dbReference type="NCBI Taxonomy" id="3708"/>
    <lineage>
        <taxon>Eukaryota</taxon>
        <taxon>Viridiplantae</taxon>
        <taxon>Streptophyta</taxon>
        <taxon>Embryophyta</taxon>
        <taxon>Tracheophyta</taxon>
        <taxon>Spermatophyta</taxon>
        <taxon>Magnoliopsida</taxon>
        <taxon>eudicotyledons</taxon>
        <taxon>Gunneridae</taxon>
        <taxon>Pentapetalae</taxon>
        <taxon>rosids</taxon>
        <taxon>malvids</taxon>
        <taxon>Brassicales</taxon>
        <taxon>Brassicaceae</taxon>
        <taxon>Brassiceae</taxon>
        <taxon>Brassica</taxon>
    </lineage>
</organism>
<accession>A0ABQ8DEH7</accession>